<dbReference type="PANTHER" id="PTHR45835">
    <property type="entry name" value="YALI0A06105P"/>
    <property type="match status" value="1"/>
</dbReference>
<dbReference type="InterPro" id="IPR012337">
    <property type="entry name" value="RNaseH-like_sf"/>
</dbReference>
<dbReference type="PANTHER" id="PTHR45835:SF91">
    <property type="entry name" value="RETROTRANSPOSON, TY3-GYPSY SUBCLASS-LIKE PROTEIN"/>
    <property type="match status" value="1"/>
</dbReference>
<accession>A0AAF0UJ78</accession>
<proteinExistence type="predicted"/>
<dbReference type="GO" id="GO:0003676">
    <property type="term" value="F:nucleic acid binding"/>
    <property type="evidence" value="ECO:0007669"/>
    <property type="project" value="InterPro"/>
</dbReference>
<dbReference type="Proteomes" id="UP001234989">
    <property type="component" value="Chromosome 9"/>
</dbReference>
<name>A0AAF0UJ78_SOLVR</name>
<evidence type="ECO:0000313" key="1">
    <source>
        <dbReference type="EMBL" id="WMV46199.1"/>
    </source>
</evidence>
<dbReference type="SUPFAM" id="SSF53098">
    <property type="entry name" value="Ribonuclease H-like"/>
    <property type="match status" value="1"/>
</dbReference>
<sequence>MNVLYHLGKPNVVVDAPNRLSMDSVTHVEEEKKELSKDVNWLACLGVCLMGTSDGGVIVQNGLESSLVKVEHQKQRGVTQEISIPTWKWKVINMDFVTSLPRTWRQHGSIWVIVDRVTKSAHFLAIKTTDSSEDYVRLYISEIKGLGTQVNLSTSFHLQMNSQAESIMQTLYDMFRAFVLDFKGEEALIRPDSVHEAMEKVHLIKDRLKTT</sequence>
<keyword evidence="2" id="KW-1185">Reference proteome</keyword>
<protein>
    <recommendedName>
        <fullName evidence="3">Integrase catalytic domain-containing protein</fullName>
    </recommendedName>
</protein>
<organism evidence="1 2">
    <name type="scientific">Solanum verrucosum</name>
    <dbReference type="NCBI Taxonomy" id="315347"/>
    <lineage>
        <taxon>Eukaryota</taxon>
        <taxon>Viridiplantae</taxon>
        <taxon>Streptophyta</taxon>
        <taxon>Embryophyta</taxon>
        <taxon>Tracheophyta</taxon>
        <taxon>Spermatophyta</taxon>
        <taxon>Magnoliopsida</taxon>
        <taxon>eudicotyledons</taxon>
        <taxon>Gunneridae</taxon>
        <taxon>Pentapetalae</taxon>
        <taxon>asterids</taxon>
        <taxon>lamiids</taxon>
        <taxon>Solanales</taxon>
        <taxon>Solanaceae</taxon>
        <taxon>Solanoideae</taxon>
        <taxon>Solaneae</taxon>
        <taxon>Solanum</taxon>
    </lineage>
</organism>
<dbReference type="AlphaFoldDB" id="A0AAF0UJ78"/>
<reference evidence="1" key="1">
    <citation type="submission" date="2023-08" db="EMBL/GenBank/DDBJ databases">
        <title>A de novo genome assembly of Solanum verrucosum Schlechtendal, a Mexican diploid species geographically isolated from the other diploid A-genome species in potato relatives.</title>
        <authorList>
            <person name="Hosaka K."/>
        </authorList>
    </citation>
    <scope>NUCLEOTIDE SEQUENCE</scope>
    <source>
        <tissue evidence="1">Young leaves</tissue>
    </source>
</reference>
<dbReference type="EMBL" id="CP133620">
    <property type="protein sequence ID" value="WMV46199.1"/>
    <property type="molecule type" value="Genomic_DNA"/>
</dbReference>
<dbReference type="Gene3D" id="3.30.420.10">
    <property type="entry name" value="Ribonuclease H-like superfamily/Ribonuclease H"/>
    <property type="match status" value="1"/>
</dbReference>
<evidence type="ECO:0008006" key="3">
    <source>
        <dbReference type="Google" id="ProtNLM"/>
    </source>
</evidence>
<evidence type="ECO:0000313" key="2">
    <source>
        <dbReference type="Proteomes" id="UP001234989"/>
    </source>
</evidence>
<dbReference type="InterPro" id="IPR036397">
    <property type="entry name" value="RNaseH_sf"/>
</dbReference>
<gene>
    <name evidence="1" type="ORF">MTR67_039584</name>
</gene>